<accession>A0A926I2D3</accession>
<dbReference type="EMBL" id="JACRSQ010000014">
    <property type="protein sequence ID" value="MBC8543936.1"/>
    <property type="molecule type" value="Genomic_DNA"/>
</dbReference>
<reference evidence="1" key="1">
    <citation type="submission" date="2020-08" db="EMBL/GenBank/DDBJ databases">
        <title>Genome public.</title>
        <authorList>
            <person name="Liu C."/>
            <person name="Sun Q."/>
        </authorList>
    </citation>
    <scope>NUCLEOTIDE SEQUENCE</scope>
    <source>
        <strain evidence="1">NSJ-32</strain>
    </source>
</reference>
<dbReference type="AlphaFoldDB" id="A0A926I2D3"/>
<evidence type="ECO:0000313" key="1">
    <source>
        <dbReference type="EMBL" id="MBC8543936.1"/>
    </source>
</evidence>
<dbReference type="RefSeq" id="WP_177716955.1">
    <property type="nucleotide sequence ID" value="NZ_JACRSQ010000014.1"/>
</dbReference>
<gene>
    <name evidence="1" type="ORF">H8730_10305</name>
</gene>
<organism evidence="1 2">
    <name type="scientific">Bianquea renquensis</name>
    <dbReference type="NCBI Taxonomy" id="2763661"/>
    <lineage>
        <taxon>Bacteria</taxon>
        <taxon>Bacillati</taxon>
        <taxon>Bacillota</taxon>
        <taxon>Clostridia</taxon>
        <taxon>Eubacteriales</taxon>
        <taxon>Bianqueaceae</taxon>
        <taxon>Bianquea</taxon>
    </lineage>
</organism>
<sequence length="78" mass="9033">MKWSGHSVGSAIVEITTKDITYILAGDEGYINDCITRKIPTGCYYDLEKSKEFIEKYSNKKYRLHTCHDISLKTERII</sequence>
<dbReference type="InterPro" id="IPR036866">
    <property type="entry name" value="RibonucZ/Hydroxyglut_hydro"/>
</dbReference>
<protein>
    <submittedName>
        <fullName evidence="1">Uncharacterized protein</fullName>
    </submittedName>
</protein>
<name>A0A926I2D3_9FIRM</name>
<dbReference type="Proteomes" id="UP000657006">
    <property type="component" value="Unassembled WGS sequence"/>
</dbReference>
<evidence type="ECO:0000313" key="2">
    <source>
        <dbReference type="Proteomes" id="UP000657006"/>
    </source>
</evidence>
<keyword evidence="2" id="KW-1185">Reference proteome</keyword>
<dbReference type="SUPFAM" id="SSF56281">
    <property type="entry name" value="Metallo-hydrolase/oxidoreductase"/>
    <property type="match status" value="1"/>
</dbReference>
<proteinExistence type="predicted"/>
<comment type="caution">
    <text evidence="1">The sequence shown here is derived from an EMBL/GenBank/DDBJ whole genome shotgun (WGS) entry which is preliminary data.</text>
</comment>
<dbReference type="Gene3D" id="3.60.15.10">
    <property type="entry name" value="Ribonuclease Z/Hydroxyacylglutathione hydrolase-like"/>
    <property type="match status" value="1"/>
</dbReference>